<feature type="compositionally biased region" description="Acidic residues" evidence="2">
    <location>
        <begin position="451"/>
        <end position="460"/>
    </location>
</feature>
<sequence>MSLREPAWRAPSRPCPFYQRGNCIFAAKCNFLHTIPQRRYSVEQSVKSLHKVKESLDYDAPPPILRVDSPASIRSPPHEPQMQRLLSALTDVIGDEEGDELEDEETLTEPDEPDSWSAGLPTLVHGADATFFARVNDTMAELMQLTDAEGDDDDDDILSSSHRDDNDNTLEAFEDSAKEYPNTPSIHTTEGSPEAQYVEVPPPELPESHDDLLSPVDLSASLQLNNFGSFSLEEDTMSIDSGFEEAWKPPPALGSTFDLLRSPFGSPSSRLHSPRISALLTPASPLKPFVEQPSSLADDLDSPSDRISATPPVTEEDRESLATENKSTPASTTSLAYMLSPEPIPVDNGVYDSEADVSGIMDDDESFSHTSVWEPATVETAIYIGANSQGPVATATAREHEPQDTQSLDEEPTQPAPVENAVYAGENGRISVPMEVEQELQHHNTQPVYEEPAEDDLSDWDDDEIQTSVHDTMTSDDLNKELLRSAPSPLIDTEEVPEVRDELEVVETELDVDVELEDRAIDLDKTPSQPHEEWADAVTPHASQTCTVEAPTLPESQPSTEDSVPAERSPSPPSEPPADSLEVERSVPVETLPSSPPKPKYDPPQKHLILAEALFPSVPEQGFESQEHPALAHVSLSSPPAQGYESQERSTPSEALQSSTPEPEFDSLEAQPSYLTENSPAALDSYLQSEPEEEDDTAKQDSDTLHSLYDIYTDVNEDGSPRPYSPAASLGMQSPAEPPQPLPVGAGASSRTRPRLAPLAMRPPVQPERPLRERVFTPPPSASQLRRSQTLSTASSSPVTSMGSVSKGRESPASAASSSKTSHHNIGEEAEGEEASKKVPFGFRSQRHSTRPSLVLNQGRSLSRLGRSPVDGDSEDKVSTPSPSSACSTGALRPLRLSVLLNNQSNSIQSLSNAKTYPHSATASLSSVPSRNSFIGFTFAFICPCNG</sequence>
<feature type="compositionally biased region" description="Basic and acidic residues" evidence="2">
    <location>
        <begin position="518"/>
        <end position="534"/>
    </location>
</feature>
<feature type="compositionally biased region" description="Polar residues" evidence="2">
    <location>
        <begin position="649"/>
        <end position="661"/>
    </location>
</feature>
<feature type="region of interest" description="Disordered" evidence="2">
    <location>
        <begin position="96"/>
        <end position="115"/>
    </location>
</feature>
<feature type="compositionally biased region" description="Acidic residues" evidence="2">
    <location>
        <begin position="148"/>
        <end position="157"/>
    </location>
</feature>
<evidence type="ECO:0000256" key="2">
    <source>
        <dbReference type="SAM" id="MobiDB-lite"/>
    </source>
</evidence>
<keyword evidence="1" id="KW-0479">Metal-binding</keyword>
<comment type="caution">
    <text evidence="4">The sequence shown here is derived from an EMBL/GenBank/DDBJ whole genome shotgun (WGS) entry which is preliminary data.</text>
</comment>
<keyword evidence="5" id="KW-1185">Reference proteome</keyword>
<keyword evidence="1" id="KW-0862">Zinc</keyword>
<evidence type="ECO:0000313" key="4">
    <source>
        <dbReference type="EMBL" id="TEB39626.1"/>
    </source>
</evidence>
<feature type="compositionally biased region" description="Polar residues" evidence="2">
    <location>
        <begin position="782"/>
        <end position="791"/>
    </location>
</feature>
<dbReference type="InterPro" id="IPR000571">
    <property type="entry name" value="Znf_CCCH"/>
</dbReference>
<accession>A0A4Y7TZM5</accession>
<gene>
    <name evidence="4" type="ORF">FA13DRAFT_1784324</name>
</gene>
<dbReference type="PROSITE" id="PS50103">
    <property type="entry name" value="ZF_C3H1"/>
    <property type="match status" value="1"/>
</dbReference>
<feature type="region of interest" description="Disordered" evidence="2">
    <location>
        <begin position="439"/>
        <end position="460"/>
    </location>
</feature>
<evidence type="ECO:0000259" key="3">
    <source>
        <dbReference type="PROSITE" id="PS50103"/>
    </source>
</evidence>
<dbReference type="Pfam" id="PF00642">
    <property type="entry name" value="zf-CCCH"/>
    <property type="match status" value="1"/>
</dbReference>
<feature type="region of interest" description="Disordered" evidence="2">
    <location>
        <begin position="391"/>
        <end position="416"/>
    </location>
</feature>
<dbReference type="OrthoDB" id="47330at2759"/>
<protein>
    <recommendedName>
        <fullName evidence="3">C3H1-type domain-containing protein</fullName>
    </recommendedName>
</protein>
<dbReference type="EMBL" id="QPFP01000001">
    <property type="protein sequence ID" value="TEB39626.1"/>
    <property type="molecule type" value="Genomic_DNA"/>
</dbReference>
<reference evidence="4 5" key="1">
    <citation type="journal article" date="2019" name="Nat. Ecol. Evol.">
        <title>Megaphylogeny resolves global patterns of mushroom evolution.</title>
        <authorList>
            <person name="Varga T."/>
            <person name="Krizsan K."/>
            <person name="Foldi C."/>
            <person name="Dima B."/>
            <person name="Sanchez-Garcia M."/>
            <person name="Sanchez-Ramirez S."/>
            <person name="Szollosi G.J."/>
            <person name="Szarkandi J.G."/>
            <person name="Papp V."/>
            <person name="Albert L."/>
            <person name="Andreopoulos W."/>
            <person name="Angelini C."/>
            <person name="Antonin V."/>
            <person name="Barry K.W."/>
            <person name="Bougher N.L."/>
            <person name="Buchanan P."/>
            <person name="Buyck B."/>
            <person name="Bense V."/>
            <person name="Catcheside P."/>
            <person name="Chovatia M."/>
            <person name="Cooper J."/>
            <person name="Damon W."/>
            <person name="Desjardin D."/>
            <person name="Finy P."/>
            <person name="Geml J."/>
            <person name="Haridas S."/>
            <person name="Hughes K."/>
            <person name="Justo A."/>
            <person name="Karasinski D."/>
            <person name="Kautmanova I."/>
            <person name="Kiss B."/>
            <person name="Kocsube S."/>
            <person name="Kotiranta H."/>
            <person name="LaButti K.M."/>
            <person name="Lechner B.E."/>
            <person name="Liimatainen K."/>
            <person name="Lipzen A."/>
            <person name="Lukacs Z."/>
            <person name="Mihaltcheva S."/>
            <person name="Morgado L.N."/>
            <person name="Niskanen T."/>
            <person name="Noordeloos M.E."/>
            <person name="Ohm R.A."/>
            <person name="Ortiz-Santana B."/>
            <person name="Ovrebo C."/>
            <person name="Racz N."/>
            <person name="Riley R."/>
            <person name="Savchenko A."/>
            <person name="Shiryaev A."/>
            <person name="Soop K."/>
            <person name="Spirin V."/>
            <person name="Szebenyi C."/>
            <person name="Tomsovsky M."/>
            <person name="Tulloss R.E."/>
            <person name="Uehling J."/>
            <person name="Grigoriev I.V."/>
            <person name="Vagvolgyi C."/>
            <person name="Papp T."/>
            <person name="Martin F.M."/>
            <person name="Miettinen O."/>
            <person name="Hibbett D.S."/>
            <person name="Nagy L.G."/>
        </authorList>
    </citation>
    <scope>NUCLEOTIDE SEQUENCE [LARGE SCALE GENOMIC DNA]</scope>
    <source>
        <strain evidence="4 5">FP101781</strain>
    </source>
</reference>
<feature type="domain" description="C3H1-type" evidence="3">
    <location>
        <begin position="9"/>
        <end position="36"/>
    </location>
</feature>
<evidence type="ECO:0000313" key="5">
    <source>
        <dbReference type="Proteomes" id="UP000298030"/>
    </source>
</evidence>
<feature type="compositionally biased region" description="Polar residues" evidence="2">
    <location>
        <begin position="851"/>
        <end position="861"/>
    </location>
</feature>
<organism evidence="4 5">
    <name type="scientific">Coprinellus micaceus</name>
    <name type="common">Glistening ink-cap mushroom</name>
    <name type="synonym">Coprinus micaceus</name>
    <dbReference type="NCBI Taxonomy" id="71717"/>
    <lineage>
        <taxon>Eukaryota</taxon>
        <taxon>Fungi</taxon>
        <taxon>Dikarya</taxon>
        <taxon>Basidiomycota</taxon>
        <taxon>Agaricomycotina</taxon>
        <taxon>Agaricomycetes</taxon>
        <taxon>Agaricomycetidae</taxon>
        <taxon>Agaricales</taxon>
        <taxon>Agaricineae</taxon>
        <taxon>Psathyrellaceae</taxon>
        <taxon>Coprinellus</taxon>
    </lineage>
</organism>
<dbReference type="Proteomes" id="UP000298030">
    <property type="component" value="Unassembled WGS sequence"/>
</dbReference>
<dbReference type="SMART" id="SM00356">
    <property type="entry name" value="ZnF_C3H1"/>
    <property type="match status" value="1"/>
</dbReference>
<keyword evidence="1" id="KW-0863">Zinc-finger</keyword>
<name>A0A4Y7TZM5_COPMI</name>
<feature type="region of interest" description="Disordered" evidence="2">
    <location>
        <begin position="518"/>
        <end position="607"/>
    </location>
</feature>
<feature type="region of interest" description="Disordered" evidence="2">
    <location>
        <begin position="289"/>
        <end position="335"/>
    </location>
</feature>
<proteinExistence type="predicted"/>
<feature type="compositionally biased region" description="Low complexity" evidence="2">
    <location>
        <begin position="792"/>
        <end position="819"/>
    </location>
</feature>
<feature type="region of interest" description="Disordered" evidence="2">
    <location>
        <begin position="619"/>
        <end position="889"/>
    </location>
</feature>
<feature type="compositionally biased region" description="Acidic residues" evidence="2">
    <location>
        <begin position="96"/>
        <end position="114"/>
    </location>
</feature>
<dbReference type="AlphaFoldDB" id="A0A4Y7TZM5"/>
<feature type="region of interest" description="Disordered" evidence="2">
    <location>
        <begin position="147"/>
        <end position="168"/>
    </location>
</feature>
<feature type="zinc finger region" description="C3H1-type" evidence="1">
    <location>
        <begin position="9"/>
        <end position="36"/>
    </location>
</feature>
<feature type="compositionally biased region" description="Polar residues" evidence="2">
    <location>
        <begin position="322"/>
        <end position="335"/>
    </location>
</feature>
<dbReference type="GO" id="GO:0008270">
    <property type="term" value="F:zinc ion binding"/>
    <property type="evidence" value="ECO:0007669"/>
    <property type="project" value="UniProtKB-KW"/>
</dbReference>
<dbReference type="STRING" id="71717.A0A4Y7TZM5"/>
<evidence type="ECO:0000256" key="1">
    <source>
        <dbReference type="PROSITE-ProRule" id="PRU00723"/>
    </source>
</evidence>
<feature type="compositionally biased region" description="Polar residues" evidence="2">
    <location>
        <begin position="879"/>
        <end position="888"/>
    </location>
</feature>